<dbReference type="Pfam" id="PF01425">
    <property type="entry name" value="Amidase"/>
    <property type="match status" value="1"/>
</dbReference>
<proteinExistence type="predicted"/>
<reference evidence="2 3" key="1">
    <citation type="journal article" date="2023" name="bioRxiv">
        <title>High-quality genome assemblies of four members of thePodospora anserinaspecies complex.</title>
        <authorList>
            <person name="Ament-Velasquez S.L."/>
            <person name="Vogan A.A."/>
            <person name="Wallerman O."/>
            <person name="Hartmann F."/>
            <person name="Gautier V."/>
            <person name="Silar P."/>
            <person name="Giraud T."/>
            <person name="Johannesson H."/>
        </authorList>
    </citation>
    <scope>NUCLEOTIDE SEQUENCE [LARGE SCALE GENOMIC DNA]</scope>
    <source>
        <strain evidence="2 3">CBS 112042</strain>
    </source>
</reference>
<sequence>MAAIGTETFGSILEPAELNNVIGLKPSRGLIANDGTIPISARQDVMGTLTRTVSDAAHLLTTMAGRSENDEVTWNIPLQSPTSPPIAKTRI</sequence>
<evidence type="ECO:0000313" key="2">
    <source>
        <dbReference type="EMBL" id="KAK4643233.1"/>
    </source>
</evidence>
<feature type="domain" description="Amidase" evidence="1">
    <location>
        <begin position="2"/>
        <end position="77"/>
    </location>
</feature>
<dbReference type="Gene3D" id="3.90.1300.10">
    <property type="entry name" value="Amidase signature (AS) domain"/>
    <property type="match status" value="1"/>
</dbReference>
<gene>
    <name evidence="2" type="ORF">QC761_0065700</name>
</gene>
<organism evidence="2 3">
    <name type="scientific">Podospora bellae-mahoneyi</name>
    <dbReference type="NCBI Taxonomy" id="2093777"/>
    <lineage>
        <taxon>Eukaryota</taxon>
        <taxon>Fungi</taxon>
        <taxon>Dikarya</taxon>
        <taxon>Ascomycota</taxon>
        <taxon>Pezizomycotina</taxon>
        <taxon>Sordariomycetes</taxon>
        <taxon>Sordariomycetidae</taxon>
        <taxon>Sordariales</taxon>
        <taxon>Podosporaceae</taxon>
        <taxon>Podospora</taxon>
    </lineage>
</organism>
<protein>
    <recommendedName>
        <fullName evidence="1">Amidase domain-containing protein</fullName>
    </recommendedName>
</protein>
<dbReference type="GeneID" id="87891878"/>
<dbReference type="InterPro" id="IPR023631">
    <property type="entry name" value="Amidase_dom"/>
</dbReference>
<dbReference type="InterPro" id="IPR036928">
    <property type="entry name" value="AS_sf"/>
</dbReference>
<dbReference type="SUPFAM" id="SSF75304">
    <property type="entry name" value="Amidase signature (AS) enzymes"/>
    <property type="match status" value="1"/>
</dbReference>
<keyword evidence="3" id="KW-1185">Reference proteome</keyword>
<evidence type="ECO:0000313" key="3">
    <source>
        <dbReference type="Proteomes" id="UP001322138"/>
    </source>
</evidence>
<dbReference type="RefSeq" id="XP_062732209.1">
    <property type="nucleotide sequence ID" value="XM_062872642.1"/>
</dbReference>
<name>A0ABR0FH03_9PEZI</name>
<evidence type="ECO:0000259" key="1">
    <source>
        <dbReference type="Pfam" id="PF01425"/>
    </source>
</evidence>
<accession>A0ABR0FH03</accession>
<comment type="caution">
    <text evidence="2">The sequence shown here is derived from an EMBL/GenBank/DDBJ whole genome shotgun (WGS) entry which is preliminary data.</text>
</comment>
<dbReference type="Proteomes" id="UP001322138">
    <property type="component" value="Unassembled WGS sequence"/>
</dbReference>
<dbReference type="PANTHER" id="PTHR42678">
    <property type="entry name" value="AMIDASE"/>
    <property type="match status" value="1"/>
</dbReference>
<dbReference type="PANTHER" id="PTHR42678:SF34">
    <property type="entry name" value="OS04G0183300 PROTEIN"/>
    <property type="match status" value="1"/>
</dbReference>
<dbReference type="EMBL" id="JAFFGZ010000006">
    <property type="protein sequence ID" value="KAK4643233.1"/>
    <property type="molecule type" value="Genomic_DNA"/>
</dbReference>